<dbReference type="GO" id="GO:0003700">
    <property type="term" value="F:DNA-binding transcription factor activity"/>
    <property type="evidence" value="ECO:0007669"/>
    <property type="project" value="InterPro"/>
</dbReference>
<reference evidence="11" key="1">
    <citation type="journal article" date="2018" name="Gigascience">
        <title>Genome assembly of the Pink Ipe (Handroanthus impetiginosus, Bignoniaceae), a highly valued, ecologically keystone Neotropical timber forest tree.</title>
        <authorList>
            <person name="Silva-Junior O.B."/>
            <person name="Grattapaglia D."/>
            <person name="Novaes E."/>
            <person name="Collevatti R.G."/>
        </authorList>
    </citation>
    <scope>NUCLEOTIDE SEQUENCE [LARGE SCALE GENOMIC DNA]</scope>
    <source>
        <strain evidence="11">cv. UFG-1</strain>
    </source>
</reference>
<evidence type="ECO:0000256" key="8">
    <source>
        <dbReference type="SAM" id="MobiDB-lite"/>
    </source>
</evidence>
<dbReference type="PANTHER" id="PTHR45988:SF1">
    <property type="entry name" value="ZINC FINGER PROTEIN AZF2"/>
    <property type="match status" value="1"/>
</dbReference>
<keyword evidence="2" id="KW-0677">Repeat</keyword>
<feature type="region of interest" description="Disordered" evidence="8">
    <location>
        <begin position="1"/>
        <end position="39"/>
    </location>
</feature>
<keyword evidence="5" id="KW-0805">Transcription regulation</keyword>
<dbReference type="Gene3D" id="3.30.160.60">
    <property type="entry name" value="Classic Zinc Finger"/>
    <property type="match status" value="1"/>
</dbReference>
<evidence type="ECO:0000256" key="4">
    <source>
        <dbReference type="ARBA" id="ARBA00022833"/>
    </source>
</evidence>
<feature type="compositionally biased region" description="Low complexity" evidence="8">
    <location>
        <begin position="234"/>
        <end position="244"/>
    </location>
</feature>
<feature type="region of interest" description="Disordered" evidence="8">
    <location>
        <begin position="215"/>
        <end position="244"/>
    </location>
</feature>
<feature type="compositionally biased region" description="Polar residues" evidence="8">
    <location>
        <begin position="1"/>
        <end position="16"/>
    </location>
</feature>
<feature type="domain" description="C2H2-type" evidence="9">
    <location>
        <begin position="138"/>
        <end position="165"/>
    </location>
</feature>
<dbReference type="AlphaFoldDB" id="A0A2G9GAU6"/>
<dbReference type="GO" id="GO:0008270">
    <property type="term" value="F:zinc ion binding"/>
    <property type="evidence" value="ECO:0007669"/>
    <property type="project" value="UniProtKB-KW"/>
</dbReference>
<evidence type="ECO:0000256" key="7">
    <source>
        <dbReference type="PROSITE-ProRule" id="PRU00042"/>
    </source>
</evidence>
<keyword evidence="1" id="KW-0479">Metal-binding</keyword>
<dbReference type="OrthoDB" id="1746508at2759"/>
<dbReference type="SMART" id="SM00355">
    <property type="entry name" value="ZnF_C2H2"/>
    <property type="match status" value="2"/>
</dbReference>
<dbReference type="GO" id="GO:0000976">
    <property type="term" value="F:transcription cis-regulatory region binding"/>
    <property type="evidence" value="ECO:0007669"/>
    <property type="project" value="TreeGrafter"/>
</dbReference>
<dbReference type="EMBL" id="NKXS01005942">
    <property type="protein sequence ID" value="PIN02407.1"/>
    <property type="molecule type" value="Genomic_DNA"/>
</dbReference>
<dbReference type="STRING" id="429701.A0A2G9GAU6"/>
<dbReference type="SUPFAM" id="SSF57667">
    <property type="entry name" value="beta-beta-alpha zinc fingers"/>
    <property type="match status" value="1"/>
</dbReference>
<dbReference type="PANTHER" id="PTHR45988">
    <property type="entry name" value="C2H2 TYPE ZINC FINGER TRANSCRIPTION FACTOR FAMILY-RELATED"/>
    <property type="match status" value="1"/>
</dbReference>
<keyword evidence="11" id="KW-1185">Reference proteome</keyword>
<name>A0A2G9GAU6_9LAMI</name>
<comment type="caution">
    <text evidence="10">The sequence shown here is derived from an EMBL/GenBank/DDBJ whole genome shotgun (WGS) entry which is preliminary data.</text>
</comment>
<keyword evidence="4" id="KW-0862">Zinc</keyword>
<dbReference type="PROSITE" id="PS00028">
    <property type="entry name" value="ZINC_FINGER_C2H2_1"/>
    <property type="match status" value="2"/>
</dbReference>
<dbReference type="InterPro" id="IPR013087">
    <property type="entry name" value="Znf_C2H2_type"/>
</dbReference>
<keyword evidence="6" id="KW-0804">Transcription</keyword>
<dbReference type="InterPro" id="IPR036236">
    <property type="entry name" value="Znf_C2H2_sf"/>
</dbReference>
<proteinExistence type="predicted"/>
<evidence type="ECO:0000256" key="3">
    <source>
        <dbReference type="ARBA" id="ARBA00022771"/>
    </source>
</evidence>
<dbReference type="PROSITE" id="PS50157">
    <property type="entry name" value="ZINC_FINGER_C2H2_2"/>
    <property type="match status" value="2"/>
</dbReference>
<evidence type="ECO:0000256" key="5">
    <source>
        <dbReference type="ARBA" id="ARBA00023015"/>
    </source>
</evidence>
<evidence type="ECO:0000256" key="6">
    <source>
        <dbReference type="ARBA" id="ARBA00023163"/>
    </source>
</evidence>
<organism evidence="10 11">
    <name type="scientific">Handroanthus impetiginosus</name>
    <dbReference type="NCBI Taxonomy" id="429701"/>
    <lineage>
        <taxon>Eukaryota</taxon>
        <taxon>Viridiplantae</taxon>
        <taxon>Streptophyta</taxon>
        <taxon>Embryophyta</taxon>
        <taxon>Tracheophyta</taxon>
        <taxon>Spermatophyta</taxon>
        <taxon>Magnoliopsida</taxon>
        <taxon>eudicotyledons</taxon>
        <taxon>Gunneridae</taxon>
        <taxon>Pentapetalae</taxon>
        <taxon>asterids</taxon>
        <taxon>lamiids</taxon>
        <taxon>Lamiales</taxon>
        <taxon>Bignoniaceae</taxon>
        <taxon>Crescentiina</taxon>
        <taxon>Tabebuia alliance</taxon>
        <taxon>Handroanthus</taxon>
    </lineage>
</organism>
<dbReference type="GO" id="GO:0005634">
    <property type="term" value="C:nucleus"/>
    <property type="evidence" value="ECO:0007669"/>
    <property type="project" value="TreeGrafter"/>
</dbReference>
<dbReference type="Pfam" id="PF13912">
    <property type="entry name" value="zf-C2H2_6"/>
    <property type="match status" value="2"/>
</dbReference>
<feature type="domain" description="C2H2-type" evidence="9">
    <location>
        <begin position="186"/>
        <end position="213"/>
    </location>
</feature>
<evidence type="ECO:0000313" key="10">
    <source>
        <dbReference type="EMBL" id="PIN02407.1"/>
    </source>
</evidence>
<accession>A0A2G9GAU6</accession>
<gene>
    <name evidence="10" type="ORF">CDL12_25079</name>
</gene>
<feature type="region of interest" description="Disordered" evidence="8">
    <location>
        <begin position="74"/>
        <end position="132"/>
    </location>
</feature>
<keyword evidence="3 7" id="KW-0863">Zinc-finger</keyword>
<sequence>MLPTLSPATQPQQGRSFSDDVTDSWERKRKRSHPTPLRDYESKEKCVAECLILLSLSGGGLCLSSSSSAIGAVEEESNSTANKDQESSPTTAAAFVDDDKNQETSSSADPTASATVEAKKQQEFHPAALPPPPQVKSYKCNLCDKAFASSQALGGHKTSHRAKAPATAVPEDTNHSRSVSPGGKRHECSICREVFQTGLALGGHKRKHYEGKIGRNAAKNAKTDEHSDGGGGATTHVTAATSGSTTNAGSVVLTLFGKRILVEQKLN</sequence>
<dbReference type="Proteomes" id="UP000231279">
    <property type="component" value="Unassembled WGS sequence"/>
</dbReference>
<feature type="region of interest" description="Disordered" evidence="8">
    <location>
        <begin position="153"/>
        <end position="185"/>
    </location>
</feature>
<evidence type="ECO:0000256" key="2">
    <source>
        <dbReference type="ARBA" id="ARBA00022737"/>
    </source>
</evidence>
<evidence type="ECO:0000256" key="1">
    <source>
        <dbReference type="ARBA" id="ARBA00022723"/>
    </source>
</evidence>
<evidence type="ECO:0000313" key="11">
    <source>
        <dbReference type="Proteomes" id="UP000231279"/>
    </source>
</evidence>
<dbReference type="InterPro" id="IPR044653">
    <property type="entry name" value="AZF1/2/3-like"/>
</dbReference>
<protein>
    <recommendedName>
        <fullName evidence="9">C2H2-type domain-containing protein</fullName>
    </recommendedName>
</protein>
<feature type="compositionally biased region" description="Low complexity" evidence="8">
    <location>
        <begin position="104"/>
        <end position="115"/>
    </location>
</feature>
<feature type="compositionally biased region" description="Polar residues" evidence="8">
    <location>
        <begin position="78"/>
        <end position="91"/>
    </location>
</feature>
<evidence type="ECO:0000259" key="9">
    <source>
        <dbReference type="PROSITE" id="PS50157"/>
    </source>
</evidence>